<organism evidence="2">
    <name type="scientific">Ipomoea trifida</name>
    <name type="common">Morning glory</name>
    <dbReference type="NCBI Taxonomy" id="35884"/>
    <lineage>
        <taxon>Eukaryota</taxon>
        <taxon>Viridiplantae</taxon>
        <taxon>Streptophyta</taxon>
        <taxon>Embryophyta</taxon>
        <taxon>Tracheophyta</taxon>
        <taxon>Spermatophyta</taxon>
        <taxon>Magnoliopsida</taxon>
        <taxon>eudicotyledons</taxon>
        <taxon>Gunneridae</taxon>
        <taxon>Pentapetalae</taxon>
        <taxon>asterids</taxon>
        <taxon>lamiids</taxon>
        <taxon>Solanales</taxon>
        <taxon>Convolvulaceae</taxon>
        <taxon>Ipomoeeae</taxon>
        <taxon>Ipomoea</taxon>
    </lineage>
</organism>
<protein>
    <submittedName>
        <fullName evidence="2">Uncharacterized protein</fullName>
    </submittedName>
</protein>
<feature type="region of interest" description="Disordered" evidence="1">
    <location>
        <begin position="1"/>
        <end position="122"/>
    </location>
</feature>
<sequence>MSDENVVMDQDLPKDTVDEMEVDKDANGMETEGEETTNDDSKEELELRTPESEKNKIPAIDDCPPPPAKQRRTRSGKAGESSEPATEEEMEFMDSEMGGQDDRFSLKKRLFVDPPTVNDKKE</sequence>
<feature type="compositionally biased region" description="Basic and acidic residues" evidence="1">
    <location>
        <begin position="11"/>
        <end position="27"/>
    </location>
</feature>
<evidence type="ECO:0000313" key="2">
    <source>
        <dbReference type="EMBL" id="BAF37782.1"/>
    </source>
</evidence>
<feature type="compositionally biased region" description="Acidic residues" evidence="1">
    <location>
        <begin position="85"/>
        <end position="94"/>
    </location>
</feature>
<evidence type="ECO:0000256" key="1">
    <source>
        <dbReference type="SAM" id="MobiDB-lite"/>
    </source>
</evidence>
<dbReference type="EMBL" id="AB263748">
    <property type="protein sequence ID" value="BAF37782.1"/>
    <property type="molecule type" value="Genomic_DNA"/>
</dbReference>
<proteinExistence type="predicted"/>
<reference evidence="2" key="1">
    <citation type="journal article" date="2007" name="Sex. Plant Reprod.">
        <title>Physical size of the S locus region defined by genetic recombination and genome sequencing in Ipomoea trifida, Convolvulaceae.</title>
        <authorList>
            <person name="Rahman M.H."/>
            <person name="Tsuchiya T."/>
            <person name="Suwabe K."/>
            <person name="Kohori J."/>
            <person name="Tomita R.N."/>
            <person name="Kagaya Y."/>
            <person name="Kobayashi I."/>
            <person name="Kakeda K."/>
            <person name="Kowyama Y."/>
        </authorList>
    </citation>
    <scope>NUCLEOTIDE SEQUENCE</scope>
</reference>
<name>A0PAB9_IPOTF</name>
<dbReference type="AlphaFoldDB" id="A0PAB9"/>
<accession>A0PAB9</accession>
<feature type="compositionally biased region" description="Acidic residues" evidence="1">
    <location>
        <begin position="31"/>
        <end position="43"/>
    </location>
</feature>
<feature type="compositionally biased region" description="Basic and acidic residues" evidence="1">
    <location>
        <begin position="44"/>
        <end position="56"/>
    </location>
</feature>